<evidence type="ECO:0000313" key="19">
    <source>
        <dbReference type="EMBL" id="WYA84674.1"/>
    </source>
</evidence>
<geneLocation type="mitochondrion" evidence="19"/>
<feature type="transmembrane region" description="Helical" evidence="17">
    <location>
        <begin position="234"/>
        <end position="257"/>
    </location>
</feature>
<dbReference type="InterPro" id="IPR050175">
    <property type="entry name" value="Complex_I_Subunit_2"/>
</dbReference>
<evidence type="ECO:0000256" key="11">
    <source>
        <dbReference type="ARBA" id="ARBA00022989"/>
    </source>
</evidence>
<dbReference type="Pfam" id="PF00361">
    <property type="entry name" value="Proton_antipo_M"/>
    <property type="match status" value="1"/>
</dbReference>
<keyword evidence="10 17" id="KW-0249">Electron transport</keyword>
<organism evidence="19">
    <name type="scientific">Ophionereis sp</name>
    <dbReference type="NCBI Taxonomy" id="3135531"/>
    <lineage>
        <taxon>Eukaryota</taxon>
        <taxon>Metazoa</taxon>
        <taxon>Echinodermata</taxon>
        <taxon>Eleutherozoa</taxon>
        <taxon>Asterozoa</taxon>
        <taxon>Ophiuroidea</taxon>
        <taxon>Myophiuroidea</taxon>
        <taxon>Metophiurida</taxon>
        <taxon>Ophintegrida</taxon>
        <taxon>Amphilepidida</taxon>
        <taxon>Ophiurina</taxon>
        <taxon>Gnathophiurina</taxon>
        <taxon>Ophiactoidea</taxon>
        <taxon>Ophionereidae</taxon>
        <taxon>Ophionereis</taxon>
    </lineage>
</organism>
<evidence type="ECO:0000256" key="17">
    <source>
        <dbReference type="RuleBase" id="RU003403"/>
    </source>
</evidence>
<feature type="transmembrane region" description="Helical" evidence="17">
    <location>
        <begin position="144"/>
        <end position="163"/>
    </location>
</feature>
<accession>A0AAU6PX08</accession>
<keyword evidence="12 17" id="KW-0520">NAD</keyword>
<evidence type="ECO:0000256" key="16">
    <source>
        <dbReference type="ARBA" id="ARBA00049551"/>
    </source>
</evidence>
<evidence type="ECO:0000256" key="9">
    <source>
        <dbReference type="ARBA" id="ARBA00022967"/>
    </source>
</evidence>
<dbReference type="PRINTS" id="PR01436">
    <property type="entry name" value="NADHDHGNASE2"/>
</dbReference>
<comment type="catalytic activity">
    <reaction evidence="16 17">
        <text>a ubiquinone + NADH + 5 H(+)(in) = a ubiquinol + NAD(+) + 4 H(+)(out)</text>
        <dbReference type="Rhea" id="RHEA:29091"/>
        <dbReference type="Rhea" id="RHEA-COMP:9565"/>
        <dbReference type="Rhea" id="RHEA-COMP:9566"/>
        <dbReference type="ChEBI" id="CHEBI:15378"/>
        <dbReference type="ChEBI" id="CHEBI:16389"/>
        <dbReference type="ChEBI" id="CHEBI:17976"/>
        <dbReference type="ChEBI" id="CHEBI:57540"/>
        <dbReference type="ChEBI" id="CHEBI:57945"/>
        <dbReference type="EC" id="7.1.1.2"/>
    </reaction>
</comment>
<sequence length="349" mass="38911">MFVYHVSLVLGIFLVSLSNNWICIWISIELVTLALVVLMSGQLTPRGVEAIAKYFILQALASAFLLIGISYRYYSLGSVSFFSSYNEVSYVFILMGLMIKIAVFPNPFWFIDVVGGLSLFRSVYVVVLSKFIPLYLYGCLISNKFVICVLLIGVVTIFLATVAGTNQTSLRKVIAYSSIAHLGWMLVGFPFLGSFVCLFIFFSYVLMISPLFYLGGSNSVNFLIKAKNLYYNPLFVFSFMLSLLSLAGFPPLLGFFYKWIIFYGLVSGGAYLSAGCLILFSLLSLYFYLQICYSLYTIYWPVGKISFWGSKLTSTWLEVVSGSLVVVVSGMFVVFAVVVLGPVSSAWFI</sequence>
<evidence type="ECO:0000256" key="1">
    <source>
        <dbReference type="ARBA" id="ARBA00004448"/>
    </source>
</evidence>
<evidence type="ECO:0000256" key="4">
    <source>
        <dbReference type="ARBA" id="ARBA00021008"/>
    </source>
</evidence>
<feature type="transmembrane region" description="Helical" evidence="17">
    <location>
        <begin position="6"/>
        <end position="39"/>
    </location>
</feature>
<keyword evidence="8 17" id="KW-0999">Mitochondrion inner membrane</keyword>
<keyword evidence="11 17" id="KW-1133">Transmembrane helix</keyword>
<gene>
    <name evidence="19" type="primary">nad2</name>
</gene>
<comment type="subcellular location">
    <subcellularLocation>
        <location evidence="1 17">Mitochondrion inner membrane</location>
        <topology evidence="1 17">Multi-pass membrane protein</topology>
    </subcellularLocation>
</comment>
<dbReference type="GO" id="GO:0006120">
    <property type="term" value="P:mitochondrial electron transport, NADH to ubiquinone"/>
    <property type="evidence" value="ECO:0007669"/>
    <property type="project" value="InterPro"/>
</dbReference>
<evidence type="ECO:0000256" key="10">
    <source>
        <dbReference type="ARBA" id="ARBA00022982"/>
    </source>
</evidence>
<evidence type="ECO:0000256" key="8">
    <source>
        <dbReference type="ARBA" id="ARBA00022792"/>
    </source>
</evidence>
<evidence type="ECO:0000259" key="18">
    <source>
        <dbReference type="Pfam" id="PF00361"/>
    </source>
</evidence>
<evidence type="ECO:0000256" key="7">
    <source>
        <dbReference type="ARBA" id="ARBA00022692"/>
    </source>
</evidence>
<keyword evidence="14 17" id="KW-0496">Mitochondrion</keyword>
<evidence type="ECO:0000256" key="12">
    <source>
        <dbReference type="ARBA" id="ARBA00023027"/>
    </source>
</evidence>
<evidence type="ECO:0000256" key="6">
    <source>
        <dbReference type="ARBA" id="ARBA00022660"/>
    </source>
</evidence>
<keyword evidence="9 17" id="KW-1278">Translocase</keyword>
<dbReference type="GO" id="GO:0005743">
    <property type="term" value="C:mitochondrial inner membrane"/>
    <property type="evidence" value="ECO:0007669"/>
    <property type="project" value="UniProtKB-SubCell"/>
</dbReference>
<feature type="transmembrane region" description="Helical" evidence="17">
    <location>
        <begin position="118"/>
        <end position="138"/>
    </location>
</feature>
<keyword evidence="6 17" id="KW-0679">Respiratory chain</keyword>
<protein>
    <recommendedName>
        <fullName evidence="4 17">NADH-ubiquinone oxidoreductase chain 2</fullName>
        <ecNumber evidence="3 17">7.1.1.2</ecNumber>
    </recommendedName>
</protein>
<comment type="function">
    <text evidence="17">Core subunit of the mitochondrial membrane respiratory chain NADH dehydrogenase (Complex I) which catalyzes electron transfer from NADH through the respiratory chain, using ubiquinone as an electron acceptor. Essential for the catalytic activity and assembly of complex I.</text>
</comment>
<keyword evidence="7 17" id="KW-0812">Transmembrane</keyword>
<evidence type="ECO:0000256" key="5">
    <source>
        <dbReference type="ARBA" id="ARBA00022448"/>
    </source>
</evidence>
<evidence type="ECO:0000256" key="14">
    <source>
        <dbReference type="ARBA" id="ARBA00023128"/>
    </source>
</evidence>
<feature type="transmembrane region" description="Helical" evidence="17">
    <location>
        <begin position="319"/>
        <end position="343"/>
    </location>
</feature>
<feature type="transmembrane region" description="Helical" evidence="17">
    <location>
        <begin position="184"/>
        <end position="214"/>
    </location>
</feature>
<evidence type="ECO:0000256" key="13">
    <source>
        <dbReference type="ARBA" id="ARBA00023075"/>
    </source>
</evidence>
<dbReference type="EC" id="7.1.1.2" evidence="3 17"/>
<proteinExistence type="inferred from homology"/>
<name>A0AAU6PX08_9ECHI</name>
<feature type="transmembrane region" description="Helical" evidence="17">
    <location>
        <begin position="51"/>
        <end position="71"/>
    </location>
</feature>
<keyword evidence="15 17" id="KW-0472">Membrane</keyword>
<keyword evidence="13 17" id="KW-0830">Ubiquinone</keyword>
<dbReference type="InterPro" id="IPR003917">
    <property type="entry name" value="NADH_UbQ_OxRdtase_chain2"/>
</dbReference>
<comment type="similarity">
    <text evidence="2 17">Belongs to the complex I subunit 2 family.</text>
</comment>
<dbReference type="AlphaFoldDB" id="A0AAU6PX08"/>
<dbReference type="InterPro" id="IPR001750">
    <property type="entry name" value="ND/Mrp_TM"/>
</dbReference>
<evidence type="ECO:0000256" key="3">
    <source>
        <dbReference type="ARBA" id="ARBA00012944"/>
    </source>
</evidence>
<reference evidence="19" key="1">
    <citation type="submission" date="2022-07" db="EMBL/GenBank/DDBJ databases">
        <title>Ophionereis sp WZD_zsw mitochondrion, complete genome.</title>
        <authorList>
            <person name="Deng Z."/>
            <person name="Liao X."/>
        </authorList>
    </citation>
    <scope>NUCLEOTIDE SEQUENCE</scope>
</reference>
<feature type="transmembrane region" description="Helical" evidence="17">
    <location>
        <begin position="91"/>
        <end position="111"/>
    </location>
</feature>
<dbReference type="PANTHER" id="PTHR46552">
    <property type="entry name" value="NADH-UBIQUINONE OXIDOREDUCTASE CHAIN 2"/>
    <property type="match status" value="1"/>
</dbReference>
<dbReference type="PANTHER" id="PTHR46552:SF1">
    <property type="entry name" value="NADH-UBIQUINONE OXIDOREDUCTASE CHAIN 2"/>
    <property type="match status" value="1"/>
</dbReference>
<evidence type="ECO:0000256" key="15">
    <source>
        <dbReference type="ARBA" id="ARBA00023136"/>
    </source>
</evidence>
<feature type="domain" description="NADH:quinone oxidoreductase/Mrp antiporter transmembrane" evidence="18">
    <location>
        <begin position="18"/>
        <end position="276"/>
    </location>
</feature>
<dbReference type="EMBL" id="ON974984">
    <property type="protein sequence ID" value="WYA84674.1"/>
    <property type="molecule type" value="Genomic_DNA"/>
</dbReference>
<evidence type="ECO:0000256" key="2">
    <source>
        <dbReference type="ARBA" id="ARBA00007012"/>
    </source>
</evidence>
<feature type="transmembrane region" description="Helical" evidence="17">
    <location>
        <begin position="269"/>
        <end position="299"/>
    </location>
</feature>
<dbReference type="GO" id="GO:0008137">
    <property type="term" value="F:NADH dehydrogenase (ubiquinone) activity"/>
    <property type="evidence" value="ECO:0007669"/>
    <property type="project" value="UniProtKB-EC"/>
</dbReference>
<keyword evidence="5" id="KW-0813">Transport</keyword>